<evidence type="ECO:0000256" key="5">
    <source>
        <dbReference type="ARBA" id="ARBA00022729"/>
    </source>
</evidence>
<evidence type="ECO:0000313" key="11">
    <source>
        <dbReference type="EMBL" id="GKV23539.1"/>
    </source>
</evidence>
<sequence length="198" mass="20372">MAFPCTTLPRTSISSLLAMLLLVASLLPAAFAQDPPTPGPFIADCSTHLLALMPCGPFVQGTAKKPVESCCNSLNQLFSLQPGCLCLLLNNTTLSTIPLNRTLALQLPALCKLQANISSCSGESLPPSSSSGSQVSLGTTNNSTVASTAVPSSFVPPATSPTNVLGSGAHRNTVAKQKATGHLTTVAVVAILLRKLIY</sequence>
<dbReference type="SMART" id="SM00499">
    <property type="entry name" value="AAI"/>
    <property type="match status" value="1"/>
</dbReference>
<comment type="subcellular location">
    <subcellularLocation>
        <location evidence="1">Cell membrane</location>
        <topology evidence="1">Lipid-anchor</topology>
        <topology evidence="1">GPI-anchor</topology>
    </subcellularLocation>
</comment>
<comment type="similarity">
    <text evidence="2">Belongs to the plant LTP family.</text>
</comment>
<feature type="chain" id="PRO_5043573967" description="Bifunctional inhibitor/plant lipid transfer protein/seed storage helical domain-containing protein" evidence="9">
    <location>
        <begin position="33"/>
        <end position="198"/>
    </location>
</feature>
<dbReference type="Proteomes" id="UP001054252">
    <property type="component" value="Unassembled WGS sequence"/>
</dbReference>
<evidence type="ECO:0000256" key="6">
    <source>
        <dbReference type="ARBA" id="ARBA00023157"/>
    </source>
</evidence>
<keyword evidence="4" id="KW-0336">GPI-anchor</keyword>
<dbReference type="InterPro" id="IPR016140">
    <property type="entry name" value="Bifunc_inhib/LTP/seed_store"/>
</dbReference>
<keyword evidence="5 9" id="KW-0732">Signal</keyword>
<name>A0AAV5KG80_9ROSI</name>
<keyword evidence="7" id="KW-0325">Glycoprotein</keyword>
<accession>A0AAV5KG80</accession>
<evidence type="ECO:0000256" key="1">
    <source>
        <dbReference type="ARBA" id="ARBA00004609"/>
    </source>
</evidence>
<protein>
    <recommendedName>
        <fullName evidence="10">Bifunctional inhibitor/plant lipid transfer protein/seed storage helical domain-containing protein</fullName>
    </recommendedName>
</protein>
<organism evidence="11 12">
    <name type="scientific">Rubroshorea leprosula</name>
    <dbReference type="NCBI Taxonomy" id="152421"/>
    <lineage>
        <taxon>Eukaryota</taxon>
        <taxon>Viridiplantae</taxon>
        <taxon>Streptophyta</taxon>
        <taxon>Embryophyta</taxon>
        <taxon>Tracheophyta</taxon>
        <taxon>Spermatophyta</taxon>
        <taxon>Magnoliopsida</taxon>
        <taxon>eudicotyledons</taxon>
        <taxon>Gunneridae</taxon>
        <taxon>Pentapetalae</taxon>
        <taxon>rosids</taxon>
        <taxon>malvids</taxon>
        <taxon>Malvales</taxon>
        <taxon>Dipterocarpaceae</taxon>
        <taxon>Rubroshorea</taxon>
    </lineage>
</organism>
<evidence type="ECO:0000256" key="7">
    <source>
        <dbReference type="ARBA" id="ARBA00023180"/>
    </source>
</evidence>
<feature type="signal peptide" evidence="9">
    <location>
        <begin position="1"/>
        <end position="32"/>
    </location>
</feature>
<feature type="domain" description="Bifunctional inhibitor/plant lipid transfer protein/seed storage helical" evidence="10">
    <location>
        <begin position="45"/>
        <end position="120"/>
    </location>
</feature>
<dbReference type="Pfam" id="PF14368">
    <property type="entry name" value="LTP_2"/>
    <property type="match status" value="1"/>
</dbReference>
<dbReference type="EMBL" id="BPVZ01000063">
    <property type="protein sequence ID" value="GKV23539.1"/>
    <property type="molecule type" value="Genomic_DNA"/>
</dbReference>
<evidence type="ECO:0000313" key="12">
    <source>
        <dbReference type="Proteomes" id="UP001054252"/>
    </source>
</evidence>
<keyword evidence="8" id="KW-0449">Lipoprotein</keyword>
<dbReference type="PANTHER" id="PTHR33044">
    <property type="entry name" value="BIFUNCTIONAL INHIBITOR/LIPID-TRANSFER PROTEIN/SEED STORAGE 2S ALBUMIN SUPERFAMILY PROTEIN-RELATED"/>
    <property type="match status" value="1"/>
</dbReference>
<keyword evidence="6" id="KW-1015">Disulfide bond</keyword>
<evidence type="ECO:0000256" key="3">
    <source>
        <dbReference type="ARBA" id="ARBA00022475"/>
    </source>
</evidence>
<keyword evidence="4" id="KW-0472">Membrane</keyword>
<comment type="caution">
    <text evidence="11">The sequence shown here is derived from an EMBL/GenBank/DDBJ whole genome shotgun (WGS) entry which is preliminary data.</text>
</comment>
<keyword evidence="12" id="KW-1185">Reference proteome</keyword>
<proteinExistence type="inferred from homology"/>
<dbReference type="Gene3D" id="1.10.110.10">
    <property type="entry name" value="Plant lipid-transfer and hydrophobic proteins"/>
    <property type="match status" value="1"/>
</dbReference>
<reference evidence="11 12" key="1">
    <citation type="journal article" date="2021" name="Commun. Biol.">
        <title>The genome of Shorea leprosula (Dipterocarpaceae) highlights the ecological relevance of drought in aseasonal tropical rainforests.</title>
        <authorList>
            <person name="Ng K.K.S."/>
            <person name="Kobayashi M.J."/>
            <person name="Fawcett J.A."/>
            <person name="Hatakeyama M."/>
            <person name="Paape T."/>
            <person name="Ng C.H."/>
            <person name="Ang C.C."/>
            <person name="Tnah L.H."/>
            <person name="Lee C.T."/>
            <person name="Nishiyama T."/>
            <person name="Sese J."/>
            <person name="O'Brien M.J."/>
            <person name="Copetti D."/>
            <person name="Mohd Noor M.I."/>
            <person name="Ong R.C."/>
            <person name="Putra M."/>
            <person name="Sireger I.Z."/>
            <person name="Indrioko S."/>
            <person name="Kosugi Y."/>
            <person name="Izuno A."/>
            <person name="Isagi Y."/>
            <person name="Lee S.L."/>
            <person name="Shimizu K.K."/>
        </authorList>
    </citation>
    <scope>NUCLEOTIDE SEQUENCE [LARGE SCALE GENOMIC DNA]</scope>
    <source>
        <strain evidence="11">214</strain>
    </source>
</reference>
<dbReference type="InterPro" id="IPR043325">
    <property type="entry name" value="LTSS"/>
</dbReference>
<dbReference type="CDD" id="cd00010">
    <property type="entry name" value="AAI_LTSS"/>
    <property type="match status" value="1"/>
</dbReference>
<dbReference type="SUPFAM" id="SSF47699">
    <property type="entry name" value="Bifunctional inhibitor/lipid-transfer protein/seed storage 2S albumin"/>
    <property type="match status" value="1"/>
</dbReference>
<evidence type="ECO:0000256" key="2">
    <source>
        <dbReference type="ARBA" id="ARBA00009748"/>
    </source>
</evidence>
<dbReference type="GO" id="GO:0098552">
    <property type="term" value="C:side of membrane"/>
    <property type="evidence" value="ECO:0007669"/>
    <property type="project" value="UniProtKB-KW"/>
</dbReference>
<dbReference type="InterPro" id="IPR036312">
    <property type="entry name" value="Bifun_inhib/LTP/seed_sf"/>
</dbReference>
<evidence type="ECO:0000256" key="4">
    <source>
        <dbReference type="ARBA" id="ARBA00022622"/>
    </source>
</evidence>
<keyword evidence="3" id="KW-1003">Cell membrane</keyword>
<dbReference type="AlphaFoldDB" id="A0AAV5KG80"/>
<evidence type="ECO:0000256" key="9">
    <source>
        <dbReference type="SAM" id="SignalP"/>
    </source>
</evidence>
<evidence type="ECO:0000259" key="10">
    <source>
        <dbReference type="SMART" id="SM00499"/>
    </source>
</evidence>
<gene>
    <name evidence="11" type="ORF">SLEP1_g33249</name>
</gene>
<dbReference type="GO" id="GO:0005886">
    <property type="term" value="C:plasma membrane"/>
    <property type="evidence" value="ECO:0007669"/>
    <property type="project" value="UniProtKB-SubCell"/>
</dbReference>
<evidence type="ECO:0000256" key="8">
    <source>
        <dbReference type="ARBA" id="ARBA00023288"/>
    </source>
</evidence>